<dbReference type="OrthoDB" id="9794834at2"/>
<dbReference type="Proteomes" id="UP000251995">
    <property type="component" value="Chromosome"/>
</dbReference>
<dbReference type="InterPro" id="IPR052345">
    <property type="entry name" value="Rad_response_metalloprotease"/>
</dbReference>
<evidence type="ECO:0000259" key="2">
    <source>
        <dbReference type="PROSITE" id="PS50943"/>
    </source>
</evidence>
<dbReference type="EMBL" id="CP025198">
    <property type="protein sequence ID" value="AXE38012.1"/>
    <property type="molecule type" value="Genomic_DNA"/>
</dbReference>
<evidence type="ECO:0000313" key="4">
    <source>
        <dbReference type="Proteomes" id="UP000251995"/>
    </source>
</evidence>
<dbReference type="PROSITE" id="PS50943">
    <property type="entry name" value="HTH_CROC1"/>
    <property type="match status" value="1"/>
</dbReference>
<dbReference type="PANTHER" id="PTHR43236">
    <property type="entry name" value="ANTITOXIN HIGA1"/>
    <property type="match status" value="1"/>
</dbReference>
<dbReference type="Gene3D" id="1.10.260.40">
    <property type="entry name" value="lambda repressor-like DNA-binding domains"/>
    <property type="match status" value="1"/>
</dbReference>
<keyword evidence="4" id="KW-1185">Reference proteome</keyword>
<dbReference type="CDD" id="cd00093">
    <property type="entry name" value="HTH_XRE"/>
    <property type="match status" value="1"/>
</dbReference>
<accession>A0A344URW4</accession>
<dbReference type="Gene3D" id="1.10.10.2910">
    <property type="match status" value="1"/>
</dbReference>
<reference evidence="3 4" key="1">
    <citation type="submission" date="2017-12" db="EMBL/GenBank/DDBJ databases">
        <title>The whole genome sequence of the Acidipropionibacterium virtanenii sp. nov. type strain JS278.</title>
        <authorList>
            <person name="Laine P."/>
            <person name="Deptula P."/>
            <person name="Varmanen P."/>
            <person name="Auvinen P."/>
        </authorList>
    </citation>
    <scope>NUCLEOTIDE SEQUENCE [LARGE SCALE GENOMIC DNA]</scope>
    <source>
        <strain evidence="3 4">JS278</strain>
    </source>
</reference>
<dbReference type="Pfam" id="PF01381">
    <property type="entry name" value="HTH_3"/>
    <property type="match status" value="1"/>
</dbReference>
<dbReference type="InterPro" id="IPR001387">
    <property type="entry name" value="Cro/C1-type_HTH"/>
</dbReference>
<dbReference type="PANTHER" id="PTHR43236:SF1">
    <property type="entry name" value="BLL7220 PROTEIN"/>
    <property type="match status" value="1"/>
</dbReference>
<dbReference type="KEGG" id="acij:JS278_00825"/>
<proteinExistence type="inferred from homology"/>
<gene>
    <name evidence="3" type="ORF">JS278_00825</name>
</gene>
<feature type="domain" description="HTH cro/C1-type" evidence="2">
    <location>
        <begin position="7"/>
        <end position="61"/>
    </location>
</feature>
<comment type="similarity">
    <text evidence="1">Belongs to the short-chain fatty acyl-CoA assimilation regulator (ScfR) family.</text>
</comment>
<organism evidence="3 4">
    <name type="scientific">Acidipropionibacterium virtanenii</name>
    <dbReference type="NCBI Taxonomy" id="2057246"/>
    <lineage>
        <taxon>Bacteria</taxon>
        <taxon>Bacillati</taxon>
        <taxon>Actinomycetota</taxon>
        <taxon>Actinomycetes</taxon>
        <taxon>Propionibacteriales</taxon>
        <taxon>Propionibacteriaceae</taxon>
        <taxon>Acidipropionibacterium</taxon>
    </lineage>
</organism>
<dbReference type="InterPro" id="IPR010359">
    <property type="entry name" value="IrrE_HExxH"/>
</dbReference>
<sequence length="345" mass="38301">MFNPSQLRLARKRRALTLTKLAEQSGVSLRSLTSYENGRQPPNTENLDKLASALSVPSTFFSRETVETIPVAAASFRKLSKTSATRRDAVLANASLTVQFFGTVATRFRLPEPEIPSLDKLAPAEAAELVRHRWELGDRPVANMIHLLEAKGVRVAALGHEYTDIDAFCFFRDSIPYVFLNTSRSAERQRFDAAHELGHLVLHGEQDMDPSSSKEREAQANEFAANFLMPSSRVLSQSMRAASIDRILAARSFWKVSAMAMTHRLHELNLLSDWQYRTTCIELSDRGYRSSEPGGISAESSQLLRKVMFGSANKVTISAAARSLDLETDDVAEFVRDLVPTLVGA</sequence>
<dbReference type="AlphaFoldDB" id="A0A344URW4"/>
<dbReference type="GO" id="GO:0003677">
    <property type="term" value="F:DNA binding"/>
    <property type="evidence" value="ECO:0007669"/>
    <property type="project" value="InterPro"/>
</dbReference>
<dbReference type="SMART" id="SM00530">
    <property type="entry name" value="HTH_XRE"/>
    <property type="match status" value="1"/>
</dbReference>
<dbReference type="InterPro" id="IPR010982">
    <property type="entry name" value="Lambda_DNA-bd_dom_sf"/>
</dbReference>
<dbReference type="SUPFAM" id="SSF47413">
    <property type="entry name" value="lambda repressor-like DNA-binding domains"/>
    <property type="match status" value="1"/>
</dbReference>
<name>A0A344URW4_9ACTN</name>
<dbReference type="Pfam" id="PF06114">
    <property type="entry name" value="Peptidase_M78"/>
    <property type="match status" value="1"/>
</dbReference>
<protein>
    <recommendedName>
        <fullName evidence="2">HTH cro/C1-type domain-containing protein</fullName>
    </recommendedName>
</protein>
<evidence type="ECO:0000256" key="1">
    <source>
        <dbReference type="ARBA" id="ARBA00007227"/>
    </source>
</evidence>
<evidence type="ECO:0000313" key="3">
    <source>
        <dbReference type="EMBL" id="AXE38012.1"/>
    </source>
</evidence>